<dbReference type="PANTHER" id="PTHR43313:SF1">
    <property type="entry name" value="3BETA-HYDROXYSTEROID DEHYDROGENASE DHS-16"/>
    <property type="match status" value="1"/>
</dbReference>
<sequence length="290" mass="30225">MSGTGASRAVLLTGANGGIGHATARALAEEGFQVLAGVRSNVGRLSEIPGVRVLPLDVTDPESIEEAVRQVRISVGDDLHAVVNNAGIIVQGPFELVPADELRRQFEVNVFGPAAVTRAFLPMLRSGRGRVVNLTAATARVAGPFFGPVSASKAALASMSDALRLELAHWGVRVVVVEPGLTDTAIFAKAAAATEATAAGLPPERVAMYRGQLDAVNASMARAKAAPPSVVAAAVVRALTAGRPRPRYTVGPDTRLLGLLARLPLRTRDRLLSRALGLHKVTPVKGERPS</sequence>
<dbReference type="Pfam" id="PF00106">
    <property type="entry name" value="adh_short"/>
    <property type="match status" value="1"/>
</dbReference>
<name>A0A5D3FFV0_9ACTN</name>
<organism evidence="2 3">
    <name type="scientific">Actinomadura decatromicini</name>
    <dbReference type="NCBI Taxonomy" id="2604572"/>
    <lineage>
        <taxon>Bacteria</taxon>
        <taxon>Bacillati</taxon>
        <taxon>Actinomycetota</taxon>
        <taxon>Actinomycetes</taxon>
        <taxon>Streptosporangiales</taxon>
        <taxon>Thermomonosporaceae</taxon>
        <taxon>Actinomadura</taxon>
    </lineage>
</organism>
<reference evidence="2 3" key="1">
    <citation type="submission" date="2019-08" db="EMBL/GenBank/DDBJ databases">
        <title>Actinomadura sp. nov. CYP1-5 isolated from mountain soil.</title>
        <authorList>
            <person name="Songsumanus A."/>
            <person name="Kuncharoen N."/>
            <person name="Kudo T."/>
            <person name="Yuki M."/>
            <person name="Igarashi Y."/>
            <person name="Tanasupawat S."/>
        </authorList>
    </citation>
    <scope>NUCLEOTIDE SEQUENCE [LARGE SCALE GENOMIC DNA]</scope>
    <source>
        <strain evidence="2 3">CYP1-5</strain>
    </source>
</reference>
<keyword evidence="3" id="KW-1185">Reference proteome</keyword>
<dbReference type="InterPro" id="IPR036291">
    <property type="entry name" value="NAD(P)-bd_dom_sf"/>
</dbReference>
<comment type="similarity">
    <text evidence="1">Belongs to the short-chain dehydrogenases/reductases (SDR) family.</text>
</comment>
<dbReference type="Gene3D" id="3.40.50.720">
    <property type="entry name" value="NAD(P)-binding Rossmann-like Domain"/>
    <property type="match status" value="1"/>
</dbReference>
<comment type="caution">
    <text evidence="2">The sequence shown here is derived from an EMBL/GenBank/DDBJ whole genome shotgun (WGS) entry which is preliminary data.</text>
</comment>
<dbReference type="RefSeq" id="WP_148763017.1">
    <property type="nucleotide sequence ID" value="NZ_VSRQ01000005.1"/>
</dbReference>
<dbReference type="PRINTS" id="PR00080">
    <property type="entry name" value="SDRFAMILY"/>
</dbReference>
<evidence type="ECO:0000313" key="2">
    <source>
        <dbReference type="EMBL" id="TYK46969.1"/>
    </source>
</evidence>
<dbReference type="EMBL" id="VSRQ01000005">
    <property type="protein sequence ID" value="TYK46969.1"/>
    <property type="molecule type" value="Genomic_DNA"/>
</dbReference>
<dbReference type="PANTHER" id="PTHR43313">
    <property type="entry name" value="SHORT-CHAIN DEHYDROGENASE/REDUCTASE FAMILY 9C"/>
    <property type="match status" value="1"/>
</dbReference>
<evidence type="ECO:0000256" key="1">
    <source>
        <dbReference type="RuleBase" id="RU000363"/>
    </source>
</evidence>
<gene>
    <name evidence="2" type="ORF">FXF68_24435</name>
</gene>
<proteinExistence type="inferred from homology"/>
<evidence type="ECO:0000313" key="3">
    <source>
        <dbReference type="Proteomes" id="UP000323505"/>
    </source>
</evidence>
<dbReference type="InterPro" id="IPR002347">
    <property type="entry name" value="SDR_fam"/>
</dbReference>
<accession>A0A5D3FFV0</accession>
<dbReference type="PRINTS" id="PR00081">
    <property type="entry name" value="GDHRDH"/>
</dbReference>
<dbReference type="GO" id="GO:0008202">
    <property type="term" value="P:steroid metabolic process"/>
    <property type="evidence" value="ECO:0007669"/>
    <property type="project" value="TreeGrafter"/>
</dbReference>
<dbReference type="AlphaFoldDB" id="A0A5D3FFV0"/>
<dbReference type="Proteomes" id="UP000323505">
    <property type="component" value="Unassembled WGS sequence"/>
</dbReference>
<dbReference type="GO" id="GO:0016491">
    <property type="term" value="F:oxidoreductase activity"/>
    <property type="evidence" value="ECO:0007669"/>
    <property type="project" value="TreeGrafter"/>
</dbReference>
<dbReference type="SUPFAM" id="SSF51735">
    <property type="entry name" value="NAD(P)-binding Rossmann-fold domains"/>
    <property type="match status" value="1"/>
</dbReference>
<protein>
    <submittedName>
        <fullName evidence="2">SDR family NAD(P)-dependent oxidoreductase</fullName>
    </submittedName>
</protein>